<accession>A0A368H274</accession>
<feature type="coiled-coil region" evidence="1">
    <location>
        <begin position="675"/>
        <end position="744"/>
    </location>
</feature>
<organism evidence="4 5">
    <name type="scientific">Ancylostoma caninum</name>
    <name type="common">Dog hookworm</name>
    <dbReference type="NCBI Taxonomy" id="29170"/>
    <lineage>
        <taxon>Eukaryota</taxon>
        <taxon>Metazoa</taxon>
        <taxon>Ecdysozoa</taxon>
        <taxon>Nematoda</taxon>
        <taxon>Chromadorea</taxon>
        <taxon>Rhabditida</taxon>
        <taxon>Rhabditina</taxon>
        <taxon>Rhabditomorpha</taxon>
        <taxon>Strongyloidea</taxon>
        <taxon>Ancylostomatidae</taxon>
        <taxon>Ancylostomatinae</taxon>
        <taxon>Ancylostoma</taxon>
    </lineage>
</organism>
<feature type="region of interest" description="Disordered" evidence="2">
    <location>
        <begin position="124"/>
        <end position="170"/>
    </location>
</feature>
<dbReference type="EMBL" id="JOJR01000034">
    <property type="protein sequence ID" value="RCN49385.1"/>
    <property type="molecule type" value="Genomic_DNA"/>
</dbReference>
<feature type="compositionally biased region" description="Polar residues" evidence="2">
    <location>
        <begin position="124"/>
        <end position="135"/>
    </location>
</feature>
<dbReference type="Gene3D" id="1.10.287.1490">
    <property type="match status" value="1"/>
</dbReference>
<feature type="coiled-coil region" evidence="1">
    <location>
        <begin position="589"/>
        <end position="623"/>
    </location>
</feature>
<dbReference type="PANTHER" id="PTHR18937">
    <property type="entry name" value="STRUCTURAL MAINTENANCE OF CHROMOSOMES SMC FAMILY MEMBER"/>
    <property type="match status" value="1"/>
</dbReference>
<feature type="compositionally biased region" description="Low complexity" evidence="2">
    <location>
        <begin position="147"/>
        <end position="163"/>
    </location>
</feature>
<reference evidence="4 5" key="1">
    <citation type="submission" date="2014-10" db="EMBL/GenBank/DDBJ databases">
        <title>Draft genome of the hookworm Ancylostoma caninum.</title>
        <authorList>
            <person name="Mitreva M."/>
        </authorList>
    </citation>
    <scope>NUCLEOTIDE SEQUENCE [LARGE SCALE GENOMIC DNA]</scope>
    <source>
        <strain evidence="4 5">Baltimore</strain>
    </source>
</reference>
<feature type="region of interest" description="Disordered" evidence="2">
    <location>
        <begin position="484"/>
        <end position="530"/>
    </location>
</feature>
<feature type="compositionally biased region" description="Polar residues" evidence="2">
    <location>
        <begin position="1136"/>
        <end position="1145"/>
    </location>
</feature>
<proteinExistence type="predicted"/>
<evidence type="ECO:0000313" key="5">
    <source>
        <dbReference type="Proteomes" id="UP000252519"/>
    </source>
</evidence>
<feature type="coiled-coil region" evidence="1">
    <location>
        <begin position="2"/>
        <end position="79"/>
    </location>
</feature>
<dbReference type="Proteomes" id="UP000252519">
    <property type="component" value="Unassembled WGS sequence"/>
</dbReference>
<feature type="coiled-coil region" evidence="1">
    <location>
        <begin position="884"/>
        <end position="978"/>
    </location>
</feature>
<dbReference type="STRING" id="29170.A0A368H274"/>
<feature type="coiled-coil region" evidence="1">
    <location>
        <begin position="190"/>
        <end position="412"/>
    </location>
</feature>
<dbReference type="OrthoDB" id="5852712at2759"/>
<keyword evidence="3" id="KW-1133">Transmembrane helix</keyword>
<evidence type="ECO:0000256" key="3">
    <source>
        <dbReference type="SAM" id="Phobius"/>
    </source>
</evidence>
<dbReference type="AlphaFoldDB" id="A0A368H274"/>
<evidence type="ECO:0000313" key="4">
    <source>
        <dbReference type="EMBL" id="RCN49385.1"/>
    </source>
</evidence>
<name>A0A368H274_ANCCA</name>
<evidence type="ECO:0000256" key="1">
    <source>
        <dbReference type="SAM" id="Coils"/>
    </source>
</evidence>
<dbReference type="Gene3D" id="1.10.287.2610">
    <property type="match status" value="1"/>
</dbReference>
<feature type="compositionally biased region" description="Basic and acidic residues" evidence="2">
    <location>
        <begin position="516"/>
        <end position="530"/>
    </location>
</feature>
<keyword evidence="5" id="KW-1185">Reference proteome</keyword>
<keyword evidence="1" id="KW-0175">Coiled coil</keyword>
<evidence type="ECO:0000256" key="2">
    <source>
        <dbReference type="SAM" id="MobiDB-lite"/>
    </source>
</evidence>
<protein>
    <submittedName>
        <fullName evidence="4">Uncharacterized protein</fullName>
    </submittedName>
</protein>
<feature type="region of interest" description="Disordered" evidence="2">
    <location>
        <begin position="1131"/>
        <end position="1161"/>
    </location>
</feature>
<keyword evidence="3" id="KW-0472">Membrane</keyword>
<feature type="compositionally biased region" description="Basic and acidic residues" evidence="2">
    <location>
        <begin position="489"/>
        <end position="504"/>
    </location>
</feature>
<feature type="transmembrane region" description="Helical" evidence="3">
    <location>
        <begin position="1249"/>
        <end position="1269"/>
    </location>
</feature>
<sequence length="1273" mass="145381">MREHSSRLISEYNKKLDALRQENNKLRESLHDTVTAAQDSSSTGAGVNSEEKIQQLKELEEVRAKLDATSSELKEVHRNHIEALDLISSLTSEVSDLKEKLDDRDRIIEEAKLHLKSLEQTSEQLSKSYEATPENQPIAEDRNSQNTTVSSESAETADTESTTQYSGTESAALDTVSGANDSNVAEHQTKQELEELLNSERRAYEEKLTSLQTLADMNEEDKDIMQKDLNLLSEKYDDVTAELEQMRTAYNNALAELASTQNENEELAKARDDLVDKANRHELEVSHAVEKVTTLKEEELAKLKEENKELMGKLKRADSVICAFQEFEAKARLEREELIKSFEIERSKMNLEREELLEKLEDCDHKIDFLEIDQTEKRELCEELAKQCGQMKERLEEQNEKHRKSIEIFNSEVGNLRSECGTIMDRLERASMKVVNLEHSLSVQTKDLEDERHKNETLTSRIAELEETVQSAEEDLEATRSAFANQASENHRLKTELELLERKSNSTRTAETEETSELHERLGSAEHKLNESKEHIKRLESEIQDHANRNGELQLTISSMSEKISTLEEVVRNSDKVLADVQAQSSAEIADLKEELTNSNAVVDTLTAQLEVASRNVHAEEVEKQLSAVQSSADSVNSSVQTLTEERDGLLTELTLTKERLCANEQELTSVLASFRKLEQETQELRSELESVRKSEASLSKELWAIGEELLGKEANQEELNEKNQQLSEELKLMLSKVSEVEAANISLTQELSVIHEEKKLWSERDQELKTVTSERDELRQRITDLDQAYKELQERLATNEFEYQSARERCSTLEAEVEEYKKLAVKMKGLTEELHSKESEIASLKDKRQLMEEEILIAAVNSEKLSEEIEVLKNSLSERDETVARCETELASLRMELAEHSERVNVTHVQSSVERKRSEETISHLRDDNIRLERELFIAHEQLECTRSELGAVRQSLEHSEALAMATRNENQRLVEELERAVFEREQTFIMAGEGREAASRVLALERTIAQLKGEHDEKMEQMESWRERFELAAQEIESLTRANGEVRHLEAALEQSRSEKESLYGELNNLQSYVDRVVTEKDALLAQLANLSGQLDERNNRLRQAGESKMDTTLRIVELESQIASLMRERENAAHSSDAPSTSGVGGCPAPTEHNEQDQAEIDQLRTDLQRAERRIAELEEFEQVVGDSHRLLNTELSRSSEHSEAAESSHFVSASTPLPSLVTLLSRRISALRRRPQRALMPYFRYAMAGYVIMLHMMLIHCWFFAGCHW</sequence>
<gene>
    <name evidence="4" type="ORF">ANCCAN_04470</name>
</gene>
<feature type="coiled-coil region" evidence="1">
    <location>
        <begin position="769"/>
        <end position="855"/>
    </location>
</feature>
<comment type="caution">
    <text evidence="4">The sequence shown here is derived from an EMBL/GenBank/DDBJ whole genome shotgun (WGS) entry which is preliminary data.</text>
</comment>
<keyword evidence="3" id="KW-0812">Transmembrane</keyword>
<dbReference type="SUPFAM" id="SSF57997">
    <property type="entry name" value="Tropomyosin"/>
    <property type="match status" value="1"/>
</dbReference>